<feature type="non-terminal residue" evidence="2">
    <location>
        <position position="1"/>
    </location>
</feature>
<proteinExistence type="predicted"/>
<feature type="compositionally biased region" description="Basic and acidic residues" evidence="1">
    <location>
        <begin position="109"/>
        <end position="133"/>
    </location>
</feature>
<comment type="caution">
    <text evidence="2">The sequence shown here is derived from an EMBL/GenBank/DDBJ whole genome shotgun (WGS) entry which is preliminary data.</text>
</comment>
<dbReference type="AlphaFoldDB" id="K0RZD7"/>
<evidence type="ECO:0000313" key="2">
    <source>
        <dbReference type="EMBL" id="EJK57844.1"/>
    </source>
</evidence>
<gene>
    <name evidence="2" type="ORF">THAOC_22070</name>
</gene>
<organism evidence="2 3">
    <name type="scientific">Thalassiosira oceanica</name>
    <name type="common">Marine diatom</name>
    <dbReference type="NCBI Taxonomy" id="159749"/>
    <lineage>
        <taxon>Eukaryota</taxon>
        <taxon>Sar</taxon>
        <taxon>Stramenopiles</taxon>
        <taxon>Ochrophyta</taxon>
        <taxon>Bacillariophyta</taxon>
        <taxon>Coscinodiscophyceae</taxon>
        <taxon>Thalassiosirophycidae</taxon>
        <taxon>Thalassiosirales</taxon>
        <taxon>Thalassiosiraceae</taxon>
        <taxon>Thalassiosira</taxon>
    </lineage>
</organism>
<accession>K0RZD7</accession>
<protein>
    <submittedName>
        <fullName evidence="2">Uncharacterized protein</fullName>
    </submittedName>
</protein>
<reference evidence="2 3" key="1">
    <citation type="journal article" date="2012" name="Genome Biol.">
        <title>Genome and low-iron response of an oceanic diatom adapted to chronic iron limitation.</title>
        <authorList>
            <person name="Lommer M."/>
            <person name="Specht M."/>
            <person name="Roy A.S."/>
            <person name="Kraemer L."/>
            <person name="Andreson R."/>
            <person name="Gutowska M.A."/>
            <person name="Wolf J."/>
            <person name="Bergner S.V."/>
            <person name="Schilhabel M.B."/>
            <person name="Klostermeier U.C."/>
            <person name="Beiko R.G."/>
            <person name="Rosenstiel P."/>
            <person name="Hippler M."/>
            <person name="Laroche J."/>
        </authorList>
    </citation>
    <scope>NUCLEOTIDE SEQUENCE [LARGE SCALE GENOMIC DNA]</scope>
    <source>
        <strain evidence="2 3">CCMP1005</strain>
    </source>
</reference>
<keyword evidence="3" id="KW-1185">Reference proteome</keyword>
<evidence type="ECO:0000256" key="1">
    <source>
        <dbReference type="SAM" id="MobiDB-lite"/>
    </source>
</evidence>
<feature type="region of interest" description="Disordered" evidence="1">
    <location>
        <begin position="77"/>
        <end position="196"/>
    </location>
</feature>
<dbReference type="Proteomes" id="UP000266841">
    <property type="component" value="Unassembled WGS sequence"/>
</dbReference>
<feature type="compositionally biased region" description="Basic and acidic residues" evidence="1">
    <location>
        <begin position="143"/>
        <end position="152"/>
    </location>
</feature>
<evidence type="ECO:0000313" key="3">
    <source>
        <dbReference type="Proteomes" id="UP000266841"/>
    </source>
</evidence>
<dbReference type="EMBL" id="AGNL01026885">
    <property type="protein sequence ID" value="EJK57844.1"/>
    <property type="molecule type" value="Genomic_DNA"/>
</dbReference>
<name>K0RZD7_THAOC</name>
<sequence>AAVRRSWRLARGGGVGGGTCGRGTSGSAADGAGAADPGPLVYDGVCICVVAVGCLGRRGLAHSLARGAVRDWRRGGGGGTGWARAGGAVREGAPKKGSQKSARAWPGGREIKAPPHCQADRERARAKRWRSEGKGVTNFLGVHTDERARNGDVGKNSSSSERGGEAGRKTSLGNERGTTSEFREGRPYDGEGGHRQWKSAGLARGCVGGGGTRVARDIWQGSRRGRWLVCVWFVQLSLGGSGGCAEVGWTGGRGVGGGMCGRGTSGSPADGAAGRGLRRRRLSAHRLSRLSFARSGGGARLARGGGWGHGWARAGGAVREGEPKKGSQKPARAVSSFIHHHPEKDSILAEKRVRQALI</sequence>
<feature type="compositionally biased region" description="Polar residues" evidence="1">
    <location>
        <begin position="171"/>
        <end position="180"/>
    </location>
</feature>
<feature type="compositionally biased region" description="Basic and acidic residues" evidence="1">
    <location>
        <begin position="181"/>
        <end position="194"/>
    </location>
</feature>